<comment type="caution">
    <text evidence="7">The sequence shown here is derived from an EMBL/GenBank/DDBJ whole genome shotgun (WGS) entry which is preliminary data.</text>
</comment>
<evidence type="ECO:0000256" key="5">
    <source>
        <dbReference type="ARBA" id="ARBA00023004"/>
    </source>
</evidence>
<evidence type="ECO:0000256" key="6">
    <source>
        <dbReference type="SAM" id="Phobius"/>
    </source>
</evidence>
<evidence type="ECO:0000313" key="8">
    <source>
        <dbReference type="Proteomes" id="UP001552299"/>
    </source>
</evidence>
<protein>
    <submittedName>
        <fullName evidence="7">Uncharacterized protein</fullName>
    </submittedName>
</protein>
<evidence type="ECO:0000313" key="7">
    <source>
        <dbReference type="EMBL" id="KAL0927731.1"/>
    </source>
</evidence>
<dbReference type="EMBL" id="JANQDX010000002">
    <property type="protein sequence ID" value="KAL0927731.1"/>
    <property type="molecule type" value="Genomic_DNA"/>
</dbReference>
<dbReference type="GO" id="GO:0046872">
    <property type="term" value="F:metal ion binding"/>
    <property type="evidence" value="ECO:0007669"/>
    <property type="project" value="UniProtKB-KW"/>
</dbReference>
<proteinExistence type="inferred from homology"/>
<sequence length="188" mass="21185">MVSEFEWAAVDGEEVDLSQKSEFTVVMLKSLRAQINPRRKCRVVEHVWEILCATTEMIRPATINPILAVQQTIEAWSIILLLIPIFLYVIIAFLLFPSRKPPLPSRPPSSPILGSLWLCHSTSLFNIEILLRKFHSQLGPIITLRFGSHFSIFIINRSLAHKALVETGASFFSRPPPFALAASIMCAF</sequence>
<keyword evidence="5" id="KW-0408">Iron</keyword>
<keyword evidence="3" id="KW-0479">Metal-binding</keyword>
<accession>A0ABD0W0B9</accession>
<keyword evidence="6" id="KW-0472">Membrane</keyword>
<keyword evidence="8" id="KW-1185">Reference proteome</keyword>
<keyword evidence="2" id="KW-0349">Heme</keyword>
<dbReference type="InterPro" id="IPR036396">
    <property type="entry name" value="Cyt_P450_sf"/>
</dbReference>
<comment type="similarity">
    <text evidence="1">Belongs to the cytochrome P450 family.</text>
</comment>
<dbReference type="GO" id="GO:0016491">
    <property type="term" value="F:oxidoreductase activity"/>
    <property type="evidence" value="ECO:0007669"/>
    <property type="project" value="UniProtKB-KW"/>
</dbReference>
<evidence type="ECO:0000256" key="4">
    <source>
        <dbReference type="ARBA" id="ARBA00023002"/>
    </source>
</evidence>
<keyword evidence="4" id="KW-0560">Oxidoreductase</keyword>
<feature type="transmembrane region" description="Helical" evidence="6">
    <location>
        <begin position="75"/>
        <end position="96"/>
    </location>
</feature>
<gene>
    <name evidence="7" type="ORF">M5K25_001935</name>
</gene>
<evidence type="ECO:0000256" key="2">
    <source>
        <dbReference type="ARBA" id="ARBA00022617"/>
    </source>
</evidence>
<evidence type="ECO:0000256" key="1">
    <source>
        <dbReference type="ARBA" id="ARBA00010617"/>
    </source>
</evidence>
<dbReference type="SUPFAM" id="SSF48264">
    <property type="entry name" value="Cytochrome P450"/>
    <property type="match status" value="1"/>
</dbReference>
<dbReference type="AlphaFoldDB" id="A0ABD0W0B9"/>
<name>A0ABD0W0B9_DENTH</name>
<evidence type="ECO:0000256" key="3">
    <source>
        <dbReference type="ARBA" id="ARBA00022723"/>
    </source>
</evidence>
<organism evidence="7 8">
    <name type="scientific">Dendrobium thyrsiflorum</name>
    <name type="common">Pinecone-like raceme dendrobium</name>
    <name type="synonym">Orchid</name>
    <dbReference type="NCBI Taxonomy" id="117978"/>
    <lineage>
        <taxon>Eukaryota</taxon>
        <taxon>Viridiplantae</taxon>
        <taxon>Streptophyta</taxon>
        <taxon>Embryophyta</taxon>
        <taxon>Tracheophyta</taxon>
        <taxon>Spermatophyta</taxon>
        <taxon>Magnoliopsida</taxon>
        <taxon>Liliopsida</taxon>
        <taxon>Asparagales</taxon>
        <taxon>Orchidaceae</taxon>
        <taxon>Epidendroideae</taxon>
        <taxon>Malaxideae</taxon>
        <taxon>Dendrobiinae</taxon>
        <taxon>Dendrobium</taxon>
    </lineage>
</organism>
<keyword evidence="6" id="KW-0812">Transmembrane</keyword>
<dbReference type="Gene3D" id="1.10.630.10">
    <property type="entry name" value="Cytochrome P450"/>
    <property type="match status" value="1"/>
</dbReference>
<reference evidence="7 8" key="1">
    <citation type="journal article" date="2024" name="Plant Biotechnol. J.">
        <title>Dendrobium thyrsiflorum genome and its molecular insights into genes involved in important horticultural traits.</title>
        <authorList>
            <person name="Chen B."/>
            <person name="Wang J.Y."/>
            <person name="Zheng P.J."/>
            <person name="Li K.L."/>
            <person name="Liang Y.M."/>
            <person name="Chen X.F."/>
            <person name="Zhang C."/>
            <person name="Zhao X."/>
            <person name="He X."/>
            <person name="Zhang G.Q."/>
            <person name="Liu Z.J."/>
            <person name="Xu Q."/>
        </authorList>
    </citation>
    <scope>NUCLEOTIDE SEQUENCE [LARGE SCALE GENOMIC DNA]</scope>
    <source>
        <strain evidence="7">GZMU011</strain>
    </source>
</reference>
<keyword evidence="6" id="KW-1133">Transmembrane helix</keyword>
<dbReference type="PANTHER" id="PTHR47944">
    <property type="entry name" value="CYTOCHROME P450 98A9"/>
    <property type="match status" value="1"/>
</dbReference>
<dbReference type="Proteomes" id="UP001552299">
    <property type="component" value="Unassembled WGS sequence"/>
</dbReference>